<dbReference type="EMBL" id="BAQP01000040">
    <property type="protein sequence ID" value="GBQ21790.1"/>
    <property type="molecule type" value="Genomic_DNA"/>
</dbReference>
<gene>
    <name evidence="3" type="ORF">AA12717_0999</name>
</gene>
<dbReference type="PANTHER" id="PTHR37944">
    <property type="entry name" value="PORIN B"/>
    <property type="match status" value="1"/>
</dbReference>
<dbReference type="InterPro" id="IPR038673">
    <property type="entry name" value="OprB_sf"/>
</dbReference>
<sequence>MDPSRFRTWLKNWGLAPSIDTENEFGGNVGGGITRSVDNTGQMGWGLDVDWAKLAGIRGLSTHFVSVTRYGTSAAWGFGDTLNPSQQVYGGGGNVAFHMALFYFEQKAFHDRLDVFLGRIGLLNNFDASPLNCQFINNTLCGIPKTPTDISINSSYPKAVWGLRASYALMSSLLINTGVYADVRANNLSGWNWTLAETPGVGVPAELEYHTSFGAQHLNGRVKLGMSYQTATVPDVLRDAQNDVFVTSGRPPRQDHPYPDSWFVYDQMLLRNAPGDDQGLMLMLRFNHNDPNIARRAEQYVIGFVDNHFWKSRPKDSFGVIFSATSISGKWGRAQGAALAAGLRPPLGYKDQIHPGIPYQVQRFAQVVEATYHFDVGHGILVAPDVQYFVHPNAQRNIPNATFLGLRVHVQIF</sequence>
<dbReference type="Proteomes" id="UP001060895">
    <property type="component" value="Unassembled WGS sequence"/>
</dbReference>
<evidence type="ECO:0000313" key="3">
    <source>
        <dbReference type="EMBL" id="GBQ21790.1"/>
    </source>
</evidence>
<comment type="caution">
    <text evidence="3">The sequence shown here is derived from an EMBL/GenBank/DDBJ whole genome shotgun (WGS) entry which is preliminary data.</text>
</comment>
<dbReference type="InterPro" id="IPR052932">
    <property type="entry name" value="OprB_Porin"/>
</dbReference>
<dbReference type="PANTHER" id="PTHR37944:SF1">
    <property type="entry name" value="PORIN B"/>
    <property type="match status" value="1"/>
</dbReference>
<dbReference type="InterPro" id="IPR007049">
    <property type="entry name" value="Carb-sel_porin_OprB"/>
</dbReference>
<name>A0ABQ0P4C6_9PROT</name>
<dbReference type="Gene3D" id="2.40.160.180">
    <property type="entry name" value="Carbohydrate-selective porin OprB"/>
    <property type="match status" value="1"/>
</dbReference>
<evidence type="ECO:0000256" key="1">
    <source>
        <dbReference type="ARBA" id="ARBA00008769"/>
    </source>
</evidence>
<comment type="similarity">
    <text evidence="1 2">Belongs to the OprB family.</text>
</comment>
<keyword evidence="4" id="KW-1185">Reference proteome</keyword>
<accession>A0ABQ0P4C6</accession>
<reference evidence="3" key="1">
    <citation type="submission" date="2013-04" db="EMBL/GenBank/DDBJ databases">
        <title>The genome sequencing project of 58 acetic acid bacteria.</title>
        <authorList>
            <person name="Okamoto-Kainuma A."/>
            <person name="Ishikawa M."/>
            <person name="Umino S."/>
            <person name="Koizumi Y."/>
            <person name="Shiwa Y."/>
            <person name="Yoshikawa H."/>
            <person name="Matsutani M."/>
            <person name="Matsushita K."/>
        </authorList>
    </citation>
    <scope>NUCLEOTIDE SEQUENCE</scope>
    <source>
        <strain evidence="3">DSM 12717</strain>
    </source>
</reference>
<proteinExistence type="inferred from homology"/>
<evidence type="ECO:0000256" key="2">
    <source>
        <dbReference type="RuleBase" id="RU363072"/>
    </source>
</evidence>
<protein>
    <submittedName>
        <fullName evidence="3">Carbohydrate-selective porin OprB</fullName>
    </submittedName>
</protein>
<evidence type="ECO:0000313" key="4">
    <source>
        <dbReference type="Proteomes" id="UP001060895"/>
    </source>
</evidence>
<dbReference type="Pfam" id="PF04966">
    <property type="entry name" value="OprB"/>
    <property type="match status" value="1"/>
</dbReference>
<organism evidence="3 4">
    <name type="scientific">Gluconacetobacter sacchari DSM 12717</name>
    <dbReference type="NCBI Taxonomy" id="1307940"/>
    <lineage>
        <taxon>Bacteria</taxon>
        <taxon>Pseudomonadati</taxon>
        <taxon>Pseudomonadota</taxon>
        <taxon>Alphaproteobacteria</taxon>
        <taxon>Acetobacterales</taxon>
        <taxon>Acetobacteraceae</taxon>
        <taxon>Gluconacetobacter</taxon>
    </lineage>
</organism>